<keyword evidence="5" id="KW-1185">Reference proteome</keyword>
<dbReference type="GO" id="GO:0005829">
    <property type="term" value="C:cytosol"/>
    <property type="evidence" value="ECO:0007669"/>
    <property type="project" value="TreeGrafter"/>
</dbReference>
<dbReference type="PANTHER" id="PTHR10887">
    <property type="entry name" value="DNA2/NAM7 HELICASE FAMILY"/>
    <property type="match status" value="1"/>
</dbReference>
<proteinExistence type="predicted"/>
<evidence type="ECO:0000313" key="3">
    <source>
        <dbReference type="EMBL" id="KAF4358260.1"/>
    </source>
</evidence>
<evidence type="ECO:0000313" key="2">
    <source>
        <dbReference type="EMBL" id="KAF4357020.1"/>
    </source>
</evidence>
<dbReference type="EMBL" id="JAATIQ010000388">
    <property type="protein sequence ID" value="KAF4358260.1"/>
    <property type="molecule type" value="Genomic_DNA"/>
</dbReference>
<sequence length="214" mass="24274">MPVFFSHLNQPKERVALSVQVISSLNKEQVHSVEMILGCNGAPPFVIYGPPGIGKTKTIVEAILQIMRKNAKILVCAASNSVADHILDKIISNNVIRVKETEIFRLNATSRPYGDLRPDYLRYCYSQDSVFRCPPLNALLLYRIIISTYMRNPKQLGPVVYSQDAVAYGLGKSYLERLFDCKHYCNEDESFVIKLGCPLPEWLAQDLEEEEYGR</sequence>
<gene>
    <name evidence="2" type="ORF">F8388_001102</name>
    <name evidence="3" type="ORF">G4B88_027737</name>
</gene>
<dbReference type="SUPFAM" id="SSF52540">
    <property type="entry name" value="P-loop containing nucleoside triphosphate hydrolases"/>
    <property type="match status" value="1"/>
</dbReference>
<dbReference type="EMBL" id="JAATIP010000242">
    <property type="protein sequence ID" value="KAF4357020.1"/>
    <property type="molecule type" value="Genomic_DNA"/>
</dbReference>
<feature type="domain" description="DNA2/NAM7 helicase helicase" evidence="1">
    <location>
        <begin position="25"/>
        <end position="110"/>
    </location>
</feature>
<evidence type="ECO:0000313" key="5">
    <source>
        <dbReference type="Proteomes" id="UP000583929"/>
    </source>
</evidence>
<evidence type="ECO:0000313" key="4">
    <source>
        <dbReference type="Proteomes" id="UP000525078"/>
    </source>
</evidence>
<name>A0A7J6EKK1_CANSA</name>
<organism evidence="3 5">
    <name type="scientific">Cannabis sativa</name>
    <name type="common">Hemp</name>
    <name type="synonym">Marijuana</name>
    <dbReference type="NCBI Taxonomy" id="3483"/>
    <lineage>
        <taxon>Eukaryota</taxon>
        <taxon>Viridiplantae</taxon>
        <taxon>Streptophyta</taxon>
        <taxon>Embryophyta</taxon>
        <taxon>Tracheophyta</taxon>
        <taxon>Spermatophyta</taxon>
        <taxon>Magnoliopsida</taxon>
        <taxon>eudicotyledons</taxon>
        <taxon>Gunneridae</taxon>
        <taxon>Pentapetalae</taxon>
        <taxon>rosids</taxon>
        <taxon>fabids</taxon>
        <taxon>Rosales</taxon>
        <taxon>Cannabaceae</taxon>
        <taxon>Cannabis</taxon>
    </lineage>
</organism>
<reference evidence="4 5" key="1">
    <citation type="journal article" date="2020" name="bioRxiv">
        <title>Sequence and annotation of 42 cannabis genomes reveals extensive copy number variation in cannabinoid synthesis and pathogen resistance genes.</title>
        <authorList>
            <person name="Mckernan K.J."/>
            <person name="Helbert Y."/>
            <person name="Kane L.T."/>
            <person name="Ebling H."/>
            <person name="Zhang L."/>
            <person name="Liu B."/>
            <person name="Eaton Z."/>
            <person name="Mclaughlin S."/>
            <person name="Kingan S."/>
            <person name="Baybayan P."/>
            <person name="Concepcion G."/>
            <person name="Jordan M."/>
            <person name="Riva A."/>
            <person name="Barbazuk W."/>
            <person name="Harkins T."/>
        </authorList>
    </citation>
    <scope>NUCLEOTIDE SEQUENCE [LARGE SCALE GENOMIC DNA]</scope>
    <source>
        <strain evidence="4 5">cv. Jamaican Lion 4</strain>
        <strain evidence="3">Father</strain>
        <strain evidence="2">Mother</strain>
        <tissue evidence="3">Leaf</tissue>
    </source>
</reference>
<dbReference type="Proteomes" id="UP000583929">
    <property type="component" value="Unassembled WGS sequence"/>
</dbReference>
<dbReference type="InterPro" id="IPR045055">
    <property type="entry name" value="DNA2/NAM7-like"/>
</dbReference>
<dbReference type="InterPro" id="IPR027417">
    <property type="entry name" value="P-loop_NTPase"/>
</dbReference>
<evidence type="ECO:0000259" key="1">
    <source>
        <dbReference type="Pfam" id="PF13086"/>
    </source>
</evidence>
<accession>A0A7J6EKK1</accession>
<protein>
    <recommendedName>
        <fullName evidence="1">DNA2/NAM7 helicase helicase domain-containing protein</fullName>
    </recommendedName>
</protein>
<dbReference type="GO" id="GO:0004386">
    <property type="term" value="F:helicase activity"/>
    <property type="evidence" value="ECO:0007669"/>
    <property type="project" value="InterPro"/>
</dbReference>
<dbReference type="PANTHER" id="PTHR10887:SF444">
    <property type="entry name" value="RNA HELICASE"/>
    <property type="match status" value="1"/>
</dbReference>
<dbReference type="GO" id="GO:0035194">
    <property type="term" value="P:regulatory ncRNA-mediated post-transcriptional gene silencing"/>
    <property type="evidence" value="ECO:0007669"/>
    <property type="project" value="TreeGrafter"/>
</dbReference>
<dbReference type="GO" id="GO:0043186">
    <property type="term" value="C:P granule"/>
    <property type="evidence" value="ECO:0007669"/>
    <property type="project" value="TreeGrafter"/>
</dbReference>
<dbReference type="Gene3D" id="3.40.50.300">
    <property type="entry name" value="P-loop containing nucleotide triphosphate hydrolases"/>
    <property type="match status" value="1"/>
</dbReference>
<dbReference type="AlphaFoldDB" id="A0A7J6EKK1"/>
<dbReference type="Pfam" id="PF13086">
    <property type="entry name" value="AAA_11"/>
    <property type="match status" value="1"/>
</dbReference>
<comment type="caution">
    <text evidence="3">The sequence shown here is derived from an EMBL/GenBank/DDBJ whole genome shotgun (WGS) entry which is preliminary data.</text>
</comment>
<dbReference type="Proteomes" id="UP000525078">
    <property type="component" value="Unassembled WGS sequence"/>
</dbReference>
<dbReference type="InterPro" id="IPR041677">
    <property type="entry name" value="DNA2/NAM7_AAA_11"/>
</dbReference>